<proteinExistence type="predicted"/>
<keyword evidence="2" id="KW-0813">Transport</keyword>
<feature type="transmembrane region" description="Helical" evidence="8">
    <location>
        <begin position="84"/>
        <end position="105"/>
    </location>
</feature>
<keyword evidence="11" id="KW-1185">Reference proteome</keyword>
<dbReference type="Pfam" id="PF01553">
    <property type="entry name" value="Acyltransferase"/>
    <property type="match status" value="1"/>
</dbReference>
<dbReference type="InterPro" id="IPR002123">
    <property type="entry name" value="Plipid/glycerol_acylTrfase"/>
</dbReference>
<dbReference type="RefSeq" id="WP_019950738.1">
    <property type="nucleotide sequence ID" value="NZ_JBHLVX010000050.1"/>
</dbReference>
<keyword evidence="3" id="KW-1003">Cell membrane</keyword>
<sequence length="648" mass="70186">MSAERHLIRSRCFAPFFWTQALGAFNDNVFKNVLLLLITFVAVPQLGWDAGLVNNLAAALFILPYLLFSAWGGQLADHRNKRSLIIGLKLLELATMIAATAALLFNAYALLLGLLFLMGTQSALFGPVKYAILPQHVPRTELVRANAWVEMGTFLAILLGTLGAGALAAIGGVQARWIIASVLVGVSLLGLAASTLVPSAPALAGGSVRWQPLSGSFRVLRDAWRSPVLFRTLLGISMFWFLGASYLTQLPLWAAEVMRGQADAVTALLAAFAVGVGLGSLICAHLSAGRLEIGLVPIGGLLLALAGFDFAAHPTFAGTANTLLDLIAMPRFWWMLTDLVLIGIGGGLYIIPLYTLIQVRSEETQRARMIAANNVLNALFMVLSALFGMLLIGILDISLSSFFTALAGISLATALVCALLVPRAMMRISIFVLVHLWYRLRISGLDNIPREGPAIVVCNHVSFMDALVMGGASPRPLRFLMDKPIYESPWLHWFFRMAGAIPVASERRDPKGMRRALDLVSEALGNGEVVMLFPEGRLTRDGRTKEFRRGIELIIRRDPVPVVPAALSGLWGSWSSRYGKGAFRSLPHRFRARVCLAFAQPLSADEASRETLQASVMALKASIDGQAQNSPVSAEAPDDERTGENDHR</sequence>
<dbReference type="InterPro" id="IPR036259">
    <property type="entry name" value="MFS_trans_sf"/>
</dbReference>
<feature type="transmembrane region" description="Helical" evidence="8">
    <location>
        <begin position="111"/>
        <end position="132"/>
    </location>
</feature>
<evidence type="ECO:0000259" key="9">
    <source>
        <dbReference type="PROSITE" id="PS50850"/>
    </source>
</evidence>
<feature type="region of interest" description="Disordered" evidence="7">
    <location>
        <begin position="625"/>
        <end position="648"/>
    </location>
</feature>
<feature type="transmembrane region" description="Helical" evidence="8">
    <location>
        <begin position="228"/>
        <end position="247"/>
    </location>
</feature>
<keyword evidence="6 8" id="KW-0472">Membrane</keyword>
<dbReference type="CDD" id="cd06173">
    <property type="entry name" value="MFS_MefA_like"/>
    <property type="match status" value="1"/>
</dbReference>
<evidence type="ECO:0000313" key="11">
    <source>
        <dbReference type="Proteomes" id="UP001589814"/>
    </source>
</evidence>
<reference evidence="10 11" key="1">
    <citation type="submission" date="2024-09" db="EMBL/GenBank/DDBJ databases">
        <authorList>
            <person name="Sun Q."/>
            <person name="Mori K."/>
        </authorList>
    </citation>
    <scope>NUCLEOTIDE SEQUENCE [LARGE SCALE GENOMIC DNA]</scope>
    <source>
        <strain evidence="10 11">CCM 7415</strain>
    </source>
</reference>
<feature type="transmembrane region" description="Helical" evidence="8">
    <location>
        <begin position="52"/>
        <end position="72"/>
    </location>
</feature>
<feature type="compositionally biased region" description="Basic and acidic residues" evidence="7">
    <location>
        <begin position="639"/>
        <end position="648"/>
    </location>
</feature>
<dbReference type="PANTHER" id="PTHR43266">
    <property type="entry name" value="MACROLIDE-EFFLUX PROTEIN"/>
    <property type="match status" value="1"/>
</dbReference>
<dbReference type="Proteomes" id="UP001589814">
    <property type="component" value="Unassembled WGS sequence"/>
</dbReference>
<protein>
    <submittedName>
        <fullName evidence="10">MFS transporter</fullName>
    </submittedName>
</protein>
<feature type="transmembrane region" description="Helical" evidence="8">
    <location>
        <begin position="153"/>
        <end position="171"/>
    </location>
</feature>
<feature type="transmembrane region" description="Helical" evidence="8">
    <location>
        <begin position="401"/>
        <end position="421"/>
    </location>
</feature>
<evidence type="ECO:0000256" key="3">
    <source>
        <dbReference type="ARBA" id="ARBA00022475"/>
    </source>
</evidence>
<name>A0ABV6G5U2_9GAMM</name>
<keyword evidence="5 8" id="KW-1133">Transmembrane helix</keyword>
<feature type="domain" description="Major facilitator superfamily (MFS) profile" evidence="9">
    <location>
        <begin position="16"/>
        <end position="425"/>
    </location>
</feature>
<keyword evidence="4 8" id="KW-0812">Transmembrane</keyword>
<dbReference type="InterPro" id="IPR011701">
    <property type="entry name" value="MFS"/>
</dbReference>
<dbReference type="SUPFAM" id="SSF103473">
    <property type="entry name" value="MFS general substrate transporter"/>
    <property type="match status" value="1"/>
</dbReference>
<evidence type="ECO:0000256" key="1">
    <source>
        <dbReference type="ARBA" id="ARBA00004651"/>
    </source>
</evidence>
<evidence type="ECO:0000256" key="5">
    <source>
        <dbReference type="ARBA" id="ARBA00022989"/>
    </source>
</evidence>
<feature type="transmembrane region" description="Helical" evidence="8">
    <location>
        <begin position="332"/>
        <end position="354"/>
    </location>
</feature>
<dbReference type="CDD" id="cd07989">
    <property type="entry name" value="LPLAT_AGPAT-like"/>
    <property type="match status" value="1"/>
</dbReference>
<evidence type="ECO:0000256" key="8">
    <source>
        <dbReference type="SAM" id="Phobius"/>
    </source>
</evidence>
<dbReference type="EMBL" id="JBHLVX010000050">
    <property type="protein sequence ID" value="MFC0268885.1"/>
    <property type="molecule type" value="Genomic_DNA"/>
</dbReference>
<dbReference type="PANTHER" id="PTHR43266:SF2">
    <property type="entry name" value="MAJOR FACILITATOR SUPERFAMILY (MFS) PROFILE DOMAIN-CONTAINING PROTEIN"/>
    <property type="match status" value="1"/>
</dbReference>
<comment type="subcellular location">
    <subcellularLocation>
        <location evidence="1">Cell membrane</location>
        <topology evidence="1">Multi-pass membrane protein</topology>
    </subcellularLocation>
</comment>
<feature type="transmembrane region" description="Helical" evidence="8">
    <location>
        <begin position="375"/>
        <end position="395"/>
    </location>
</feature>
<dbReference type="SMART" id="SM00563">
    <property type="entry name" value="PlsC"/>
    <property type="match status" value="1"/>
</dbReference>
<accession>A0ABV6G5U2</accession>
<evidence type="ECO:0000256" key="4">
    <source>
        <dbReference type="ARBA" id="ARBA00022692"/>
    </source>
</evidence>
<feature type="transmembrane region" description="Helical" evidence="8">
    <location>
        <begin position="29"/>
        <end position="46"/>
    </location>
</feature>
<feature type="transmembrane region" description="Helical" evidence="8">
    <location>
        <begin position="267"/>
        <end position="286"/>
    </location>
</feature>
<feature type="transmembrane region" description="Helical" evidence="8">
    <location>
        <begin position="177"/>
        <end position="197"/>
    </location>
</feature>
<dbReference type="InterPro" id="IPR020846">
    <property type="entry name" value="MFS_dom"/>
</dbReference>
<gene>
    <name evidence="10" type="ORF">ACFFHW_12975</name>
</gene>
<dbReference type="Gene3D" id="1.20.1250.20">
    <property type="entry name" value="MFS general substrate transporter like domains"/>
    <property type="match status" value="1"/>
</dbReference>
<evidence type="ECO:0000256" key="2">
    <source>
        <dbReference type="ARBA" id="ARBA00022448"/>
    </source>
</evidence>
<evidence type="ECO:0000313" key="10">
    <source>
        <dbReference type="EMBL" id="MFC0268885.1"/>
    </source>
</evidence>
<organism evidence="10 11">
    <name type="scientific">Kushneria aurantia</name>
    <dbReference type="NCBI Taxonomy" id="504092"/>
    <lineage>
        <taxon>Bacteria</taxon>
        <taxon>Pseudomonadati</taxon>
        <taxon>Pseudomonadota</taxon>
        <taxon>Gammaproteobacteria</taxon>
        <taxon>Oceanospirillales</taxon>
        <taxon>Halomonadaceae</taxon>
        <taxon>Kushneria</taxon>
    </lineage>
</organism>
<evidence type="ECO:0000256" key="7">
    <source>
        <dbReference type="SAM" id="MobiDB-lite"/>
    </source>
</evidence>
<dbReference type="Pfam" id="PF07690">
    <property type="entry name" value="MFS_1"/>
    <property type="match status" value="1"/>
</dbReference>
<evidence type="ECO:0000256" key="6">
    <source>
        <dbReference type="ARBA" id="ARBA00023136"/>
    </source>
</evidence>
<dbReference type="SUPFAM" id="SSF69593">
    <property type="entry name" value="Glycerol-3-phosphate (1)-acyltransferase"/>
    <property type="match status" value="1"/>
</dbReference>
<dbReference type="PROSITE" id="PS50850">
    <property type="entry name" value="MFS"/>
    <property type="match status" value="1"/>
</dbReference>
<feature type="transmembrane region" description="Helical" evidence="8">
    <location>
        <begin position="293"/>
        <end position="312"/>
    </location>
</feature>
<comment type="caution">
    <text evidence="10">The sequence shown here is derived from an EMBL/GenBank/DDBJ whole genome shotgun (WGS) entry which is preliminary data.</text>
</comment>